<sequence>MASTFAVKLTSETESDALDLSTHVFMKPEKNLKSPDDMPKWKASQAYSNIVGFILTLNEAVKNKKIGDEYPVSEMVEKMVGLLSTVEGWIAETPAIEQPQRFGNKAFRQIYTRLLNKGPTLLEEMLPSELEPAVLELCTYLVESIGNDTRIDYGTGHELAFVAFMCCATRVGVFKEEDYPALVLRVFDKYLNLVRKLQLTYRMEPAGSQGVWSLDDFQFLPFLWGSSQLFDHPTIRPQSFPEEEIYNTFYKDYLFLAAIKYINMVKTGPFAEHSNQLWGISGVPGWKKVNSGLIKMYKAEVLGKYPVVQHFLFGSLLTMVDAPAWSHFSSMSTISSQPMSGFSTPKGSIVSPAPLPPNLGMAPWALPQAVGKPAPPQVQTTHLQTDRASPSQSQPASNTSPENLSPDSSSRGCI</sequence>
<dbReference type="GO" id="GO:0007052">
    <property type="term" value="P:mitotic spindle organization"/>
    <property type="evidence" value="ECO:0007669"/>
    <property type="project" value="TreeGrafter"/>
</dbReference>
<dbReference type="GO" id="GO:0005737">
    <property type="term" value="C:cytoplasm"/>
    <property type="evidence" value="ECO:0007669"/>
    <property type="project" value="UniProtKB-SubCell"/>
</dbReference>
<dbReference type="EC" id="5.2.1.8" evidence="4 10"/>
<proteinExistence type="inferred from homology"/>
<dbReference type="Pfam" id="PF03095">
    <property type="entry name" value="PTPA"/>
    <property type="match status" value="1"/>
</dbReference>
<dbReference type="Proteomes" id="UP000271974">
    <property type="component" value="Unassembled WGS sequence"/>
</dbReference>
<dbReference type="OrthoDB" id="16120at2759"/>
<feature type="region of interest" description="Disordered" evidence="11">
    <location>
        <begin position="364"/>
        <end position="414"/>
    </location>
</feature>
<comment type="catalytic activity">
    <reaction evidence="1 10">
        <text>[protein]-peptidylproline (omega=180) = [protein]-peptidylproline (omega=0)</text>
        <dbReference type="Rhea" id="RHEA:16237"/>
        <dbReference type="Rhea" id="RHEA-COMP:10747"/>
        <dbReference type="Rhea" id="RHEA-COMP:10748"/>
        <dbReference type="ChEBI" id="CHEBI:83833"/>
        <dbReference type="ChEBI" id="CHEBI:83834"/>
        <dbReference type="EC" id="5.2.1.8"/>
    </reaction>
</comment>
<dbReference type="InterPro" id="IPR004327">
    <property type="entry name" value="Phstyr_phstse_ac"/>
</dbReference>
<evidence type="ECO:0000256" key="10">
    <source>
        <dbReference type="RuleBase" id="RU361210"/>
    </source>
</evidence>
<dbReference type="PANTHER" id="PTHR10012:SF0">
    <property type="entry name" value="SERINE_THREONINE-PROTEIN PHOSPHATASE 2A ACTIVATOR"/>
    <property type="match status" value="1"/>
</dbReference>
<evidence type="ECO:0000256" key="8">
    <source>
        <dbReference type="ARBA" id="ARBA00044786"/>
    </source>
</evidence>
<evidence type="ECO:0000256" key="4">
    <source>
        <dbReference type="ARBA" id="ARBA00013194"/>
    </source>
</evidence>
<dbReference type="CDD" id="cd04087">
    <property type="entry name" value="PTPA"/>
    <property type="match status" value="1"/>
</dbReference>
<accession>A0A3S1BBX6</accession>
<comment type="subcellular location">
    <subcellularLocation>
        <location evidence="2 10">Cytoplasm</location>
    </subcellularLocation>
</comment>
<evidence type="ECO:0000256" key="5">
    <source>
        <dbReference type="ARBA" id="ARBA00022490"/>
    </source>
</evidence>
<keyword evidence="7 10" id="KW-0413">Isomerase</keyword>
<evidence type="ECO:0000256" key="1">
    <source>
        <dbReference type="ARBA" id="ARBA00000971"/>
    </source>
</evidence>
<evidence type="ECO:0000256" key="2">
    <source>
        <dbReference type="ARBA" id="ARBA00004496"/>
    </source>
</evidence>
<evidence type="ECO:0000256" key="6">
    <source>
        <dbReference type="ARBA" id="ARBA00023110"/>
    </source>
</evidence>
<dbReference type="GO" id="GO:0005634">
    <property type="term" value="C:nucleus"/>
    <property type="evidence" value="ECO:0007669"/>
    <property type="project" value="TreeGrafter"/>
</dbReference>
<evidence type="ECO:0000313" key="12">
    <source>
        <dbReference type="EMBL" id="RUS84631.1"/>
    </source>
</evidence>
<dbReference type="AlphaFoldDB" id="A0A3S1BBX6"/>
<feature type="compositionally biased region" description="Polar residues" evidence="11">
    <location>
        <begin position="377"/>
        <end position="414"/>
    </location>
</feature>
<reference evidence="12 13" key="1">
    <citation type="submission" date="2019-01" db="EMBL/GenBank/DDBJ databases">
        <title>A draft genome assembly of the solar-powered sea slug Elysia chlorotica.</title>
        <authorList>
            <person name="Cai H."/>
            <person name="Li Q."/>
            <person name="Fang X."/>
            <person name="Li J."/>
            <person name="Curtis N.E."/>
            <person name="Altenburger A."/>
            <person name="Shibata T."/>
            <person name="Feng M."/>
            <person name="Maeda T."/>
            <person name="Schwartz J.A."/>
            <person name="Shigenobu S."/>
            <person name="Lundholm N."/>
            <person name="Nishiyama T."/>
            <person name="Yang H."/>
            <person name="Hasebe M."/>
            <person name="Li S."/>
            <person name="Pierce S.K."/>
            <person name="Wang J."/>
        </authorList>
    </citation>
    <scope>NUCLEOTIDE SEQUENCE [LARGE SCALE GENOMIC DNA]</scope>
    <source>
        <strain evidence="12">EC2010</strain>
        <tissue evidence="12">Whole organism of an adult</tissue>
    </source>
</reference>
<dbReference type="Gene3D" id="1.20.120.1150">
    <property type="match status" value="1"/>
</dbReference>
<dbReference type="FunFam" id="1.20.120.1150:FF:000002">
    <property type="entry name" value="Serine/threonine-protein phosphatase 2A activator"/>
    <property type="match status" value="1"/>
</dbReference>
<dbReference type="SUPFAM" id="SSF140984">
    <property type="entry name" value="PTPA-like"/>
    <property type="match status" value="1"/>
</dbReference>
<dbReference type="InterPro" id="IPR043170">
    <property type="entry name" value="PTPA_C_lid"/>
</dbReference>
<dbReference type="GO" id="GO:0000159">
    <property type="term" value="C:protein phosphatase type 2A complex"/>
    <property type="evidence" value="ECO:0007669"/>
    <property type="project" value="TreeGrafter"/>
</dbReference>
<dbReference type="GO" id="GO:0003755">
    <property type="term" value="F:peptidyl-prolyl cis-trans isomerase activity"/>
    <property type="evidence" value="ECO:0007669"/>
    <property type="project" value="UniProtKB-KW"/>
</dbReference>
<comment type="similarity">
    <text evidence="3 10">Belongs to the PTPA-type PPIase family.</text>
</comment>
<evidence type="ECO:0000256" key="7">
    <source>
        <dbReference type="ARBA" id="ARBA00023235"/>
    </source>
</evidence>
<evidence type="ECO:0000256" key="3">
    <source>
        <dbReference type="ARBA" id="ARBA00011019"/>
    </source>
</evidence>
<dbReference type="InterPro" id="IPR037218">
    <property type="entry name" value="PTPA_sf"/>
</dbReference>
<dbReference type="PANTHER" id="PTHR10012">
    <property type="entry name" value="SERINE/THREONINE-PROTEIN PHOSPHATASE 2A REGULATORY SUBUNIT B"/>
    <property type="match status" value="1"/>
</dbReference>
<evidence type="ECO:0000256" key="11">
    <source>
        <dbReference type="SAM" id="MobiDB-lite"/>
    </source>
</evidence>
<keyword evidence="5 10" id="KW-0963">Cytoplasm</keyword>
<protein>
    <recommendedName>
        <fullName evidence="8 10">Serine/threonine-protein phosphatase 2A activator</fullName>
        <ecNumber evidence="4 10">5.2.1.8</ecNumber>
    </recommendedName>
    <alternativeName>
        <fullName evidence="9 10">Phosphotyrosyl phosphatase activator</fullName>
    </alternativeName>
</protein>
<dbReference type="EMBL" id="RQTK01000199">
    <property type="protein sequence ID" value="RUS84631.1"/>
    <property type="molecule type" value="Genomic_DNA"/>
</dbReference>
<dbReference type="GO" id="GO:0008160">
    <property type="term" value="F:protein tyrosine phosphatase activator activity"/>
    <property type="evidence" value="ECO:0007669"/>
    <property type="project" value="TreeGrafter"/>
</dbReference>
<organism evidence="12 13">
    <name type="scientific">Elysia chlorotica</name>
    <name type="common">Eastern emerald elysia</name>
    <name type="synonym">Sea slug</name>
    <dbReference type="NCBI Taxonomy" id="188477"/>
    <lineage>
        <taxon>Eukaryota</taxon>
        <taxon>Metazoa</taxon>
        <taxon>Spiralia</taxon>
        <taxon>Lophotrochozoa</taxon>
        <taxon>Mollusca</taxon>
        <taxon>Gastropoda</taxon>
        <taxon>Heterobranchia</taxon>
        <taxon>Euthyneura</taxon>
        <taxon>Panpulmonata</taxon>
        <taxon>Sacoglossa</taxon>
        <taxon>Placobranchoidea</taxon>
        <taxon>Plakobranchidae</taxon>
        <taxon>Elysia</taxon>
    </lineage>
</organism>
<comment type="function">
    <text evidence="10">PPIases accelerate the folding of proteins. It catalyzes the cis-trans isomerization of proline imidic peptide bonds in oligopeptides.</text>
</comment>
<keyword evidence="13" id="KW-1185">Reference proteome</keyword>
<comment type="caution">
    <text evidence="12">The sequence shown here is derived from an EMBL/GenBank/DDBJ whole genome shotgun (WGS) entry which is preliminary data.</text>
</comment>
<evidence type="ECO:0000313" key="13">
    <source>
        <dbReference type="Proteomes" id="UP000271974"/>
    </source>
</evidence>
<keyword evidence="6 10" id="KW-0697">Rotamase</keyword>
<evidence type="ECO:0000256" key="9">
    <source>
        <dbReference type="ARBA" id="ARBA00044820"/>
    </source>
</evidence>
<gene>
    <name evidence="12" type="ORF">EGW08_007603</name>
</gene>
<dbReference type="STRING" id="188477.A0A3S1BBX6"/>
<name>A0A3S1BBX6_ELYCH</name>